<evidence type="ECO:0000313" key="2">
    <source>
        <dbReference type="EMBL" id="KAJ3735898.1"/>
    </source>
</evidence>
<dbReference type="EMBL" id="JANVFO010000007">
    <property type="protein sequence ID" value="KAJ3735898.1"/>
    <property type="molecule type" value="Genomic_DNA"/>
</dbReference>
<organism evidence="2 3">
    <name type="scientific">Lentinula guzmanii</name>
    <dbReference type="NCBI Taxonomy" id="2804957"/>
    <lineage>
        <taxon>Eukaryota</taxon>
        <taxon>Fungi</taxon>
        <taxon>Dikarya</taxon>
        <taxon>Basidiomycota</taxon>
        <taxon>Agaricomycotina</taxon>
        <taxon>Agaricomycetes</taxon>
        <taxon>Agaricomycetidae</taxon>
        <taxon>Agaricales</taxon>
        <taxon>Marasmiineae</taxon>
        <taxon>Omphalotaceae</taxon>
        <taxon>Lentinula</taxon>
    </lineage>
</organism>
<keyword evidence="3" id="KW-1185">Reference proteome</keyword>
<name>A0AA38JS53_9AGAR</name>
<reference evidence="2" key="2">
    <citation type="journal article" date="2023" name="Proc. Natl. Acad. Sci. U.S.A.">
        <title>A global phylogenomic analysis of the shiitake genus Lentinula.</title>
        <authorList>
            <person name="Sierra-Patev S."/>
            <person name="Min B."/>
            <person name="Naranjo-Ortiz M."/>
            <person name="Looney B."/>
            <person name="Konkel Z."/>
            <person name="Slot J.C."/>
            <person name="Sakamoto Y."/>
            <person name="Steenwyk J.L."/>
            <person name="Rokas A."/>
            <person name="Carro J."/>
            <person name="Camarero S."/>
            <person name="Ferreira P."/>
            <person name="Molpeceres G."/>
            <person name="Ruiz-Duenas F.J."/>
            <person name="Serrano A."/>
            <person name="Henrissat B."/>
            <person name="Drula E."/>
            <person name="Hughes K.W."/>
            <person name="Mata J.L."/>
            <person name="Ishikawa N.K."/>
            <person name="Vargas-Isla R."/>
            <person name="Ushijima S."/>
            <person name="Smith C.A."/>
            <person name="Donoghue J."/>
            <person name="Ahrendt S."/>
            <person name="Andreopoulos W."/>
            <person name="He G."/>
            <person name="LaButti K."/>
            <person name="Lipzen A."/>
            <person name="Ng V."/>
            <person name="Riley R."/>
            <person name="Sandor L."/>
            <person name="Barry K."/>
            <person name="Martinez A.T."/>
            <person name="Xiao Y."/>
            <person name="Gibbons J.G."/>
            <person name="Terashima K."/>
            <person name="Grigoriev I.V."/>
            <person name="Hibbett D."/>
        </authorList>
    </citation>
    <scope>NUCLEOTIDE SEQUENCE</scope>
    <source>
        <strain evidence="2">ET3784</strain>
    </source>
</reference>
<keyword evidence="1" id="KW-0472">Membrane</keyword>
<feature type="transmembrane region" description="Helical" evidence="1">
    <location>
        <begin position="55"/>
        <end position="81"/>
    </location>
</feature>
<evidence type="ECO:0000313" key="3">
    <source>
        <dbReference type="Proteomes" id="UP001176059"/>
    </source>
</evidence>
<keyword evidence="1" id="KW-0812">Transmembrane</keyword>
<keyword evidence="1" id="KW-1133">Transmembrane helix</keyword>
<dbReference type="AlphaFoldDB" id="A0AA38JS53"/>
<feature type="transmembrane region" description="Helical" evidence="1">
    <location>
        <begin position="12"/>
        <end position="35"/>
    </location>
</feature>
<feature type="transmembrane region" description="Helical" evidence="1">
    <location>
        <begin position="146"/>
        <end position="166"/>
    </location>
</feature>
<sequence>MSPQTLNWQTAVLQLSIIGIIWLFSSLPGIVHFVYELLSVSSDRPWSVTQSCLKLHPYTTICCSSVIFLGPISFVLPLLILQDTCMHVWFIMIHLFHGYISVWNCARYYHSSNSLDFVPGLGGAFAWLERIATVYNTWTMEHKSLLVIRVFAAVIGLYVATIQFYFGW</sequence>
<gene>
    <name evidence="2" type="ORF">DFJ43DRAFT_1054906</name>
</gene>
<reference evidence="2" key="1">
    <citation type="submission" date="2022-08" db="EMBL/GenBank/DDBJ databases">
        <authorList>
            <consortium name="DOE Joint Genome Institute"/>
            <person name="Min B."/>
            <person name="Sierra-Patev S."/>
            <person name="Naranjo-Ortiz M."/>
            <person name="Looney B."/>
            <person name="Konkel Z."/>
            <person name="Slot J.C."/>
            <person name="Sakamoto Y."/>
            <person name="Steenwyk J.L."/>
            <person name="Rokas A."/>
            <person name="Carro J."/>
            <person name="Camarero S."/>
            <person name="Ferreira P."/>
            <person name="Molpeceres G."/>
            <person name="Ruiz-duenas F.J."/>
            <person name="Serrano A."/>
            <person name="Henrissat B."/>
            <person name="Drula E."/>
            <person name="Hughes K.W."/>
            <person name="Mata J.L."/>
            <person name="Ishikawa N.K."/>
            <person name="Vargas-Isla R."/>
            <person name="Ushijima S."/>
            <person name="Smith C.A."/>
            <person name="Ahrendt S."/>
            <person name="Andreopoulos W."/>
            <person name="He G."/>
            <person name="LaButti K."/>
            <person name="Lipzen A."/>
            <person name="Ng V."/>
            <person name="Riley R."/>
            <person name="Sandor L."/>
            <person name="Barry K."/>
            <person name="Martinez A.T."/>
            <person name="Xiao Y."/>
            <person name="Gibbons J.G."/>
            <person name="Terashima K."/>
            <person name="Hibbett D.S."/>
            <person name="Grigoriev I.V."/>
        </authorList>
    </citation>
    <scope>NUCLEOTIDE SEQUENCE</scope>
    <source>
        <strain evidence="2">ET3784</strain>
    </source>
</reference>
<proteinExistence type="predicted"/>
<feature type="transmembrane region" description="Helical" evidence="1">
    <location>
        <begin position="88"/>
        <end position="109"/>
    </location>
</feature>
<accession>A0AA38JS53</accession>
<protein>
    <submittedName>
        <fullName evidence="2">Uncharacterized protein</fullName>
    </submittedName>
</protein>
<evidence type="ECO:0000256" key="1">
    <source>
        <dbReference type="SAM" id="Phobius"/>
    </source>
</evidence>
<dbReference type="Proteomes" id="UP001176059">
    <property type="component" value="Unassembled WGS sequence"/>
</dbReference>
<comment type="caution">
    <text evidence="2">The sequence shown here is derived from an EMBL/GenBank/DDBJ whole genome shotgun (WGS) entry which is preliminary data.</text>
</comment>